<evidence type="ECO:0000313" key="4">
    <source>
        <dbReference type="EMBL" id="GJM59767.1"/>
    </source>
</evidence>
<dbReference type="SUPFAM" id="SSF53613">
    <property type="entry name" value="Ribokinase-like"/>
    <property type="match status" value="1"/>
</dbReference>
<dbReference type="AlphaFoldDB" id="A0AAN4VUR6"/>
<dbReference type="PANTHER" id="PTHR46969:SF1">
    <property type="entry name" value="BIFUNCTIONAL PROTEIN HLDE"/>
    <property type="match status" value="1"/>
</dbReference>
<dbReference type="Proteomes" id="UP001310022">
    <property type="component" value="Unassembled WGS sequence"/>
</dbReference>
<evidence type="ECO:0000256" key="2">
    <source>
        <dbReference type="ARBA" id="ARBA00022777"/>
    </source>
</evidence>
<dbReference type="PANTHER" id="PTHR46969">
    <property type="entry name" value="BIFUNCTIONAL PROTEIN HLDE"/>
    <property type="match status" value="1"/>
</dbReference>
<dbReference type="CDD" id="cd01172">
    <property type="entry name" value="RfaE_like"/>
    <property type="match status" value="1"/>
</dbReference>
<evidence type="ECO:0000259" key="3">
    <source>
        <dbReference type="Pfam" id="PF00294"/>
    </source>
</evidence>
<dbReference type="GO" id="GO:0005829">
    <property type="term" value="C:cytosol"/>
    <property type="evidence" value="ECO:0007669"/>
    <property type="project" value="TreeGrafter"/>
</dbReference>
<dbReference type="NCBIfam" id="TIGR02198">
    <property type="entry name" value="rfaE_dom_I"/>
    <property type="match status" value="1"/>
</dbReference>
<dbReference type="GO" id="GO:0016773">
    <property type="term" value="F:phosphotransferase activity, alcohol group as acceptor"/>
    <property type="evidence" value="ECO:0007669"/>
    <property type="project" value="InterPro"/>
</dbReference>
<dbReference type="RefSeq" id="WP_338235727.1">
    <property type="nucleotide sequence ID" value="NZ_BQKE01000001.1"/>
</dbReference>
<dbReference type="PROSITE" id="PS00583">
    <property type="entry name" value="PFKB_KINASES_1"/>
    <property type="match status" value="1"/>
</dbReference>
<proteinExistence type="predicted"/>
<dbReference type="InterPro" id="IPR011913">
    <property type="entry name" value="RfaE_dom_I"/>
</dbReference>
<feature type="domain" description="Carbohydrate kinase PfkB" evidence="3">
    <location>
        <begin position="17"/>
        <end position="313"/>
    </location>
</feature>
<dbReference type="InterPro" id="IPR002173">
    <property type="entry name" value="Carboh/pur_kinase_PfkB_CS"/>
</dbReference>
<dbReference type="InterPro" id="IPR029056">
    <property type="entry name" value="Ribokinase-like"/>
</dbReference>
<reference evidence="4 5" key="1">
    <citation type="submission" date="2021-12" db="EMBL/GenBank/DDBJ databases">
        <title>Genome sequencing of bacteria with rrn-lacking chromosome and rrn-plasmid.</title>
        <authorList>
            <person name="Anda M."/>
            <person name="Iwasaki W."/>
        </authorList>
    </citation>
    <scope>NUCLEOTIDE SEQUENCE [LARGE SCALE GENOMIC DNA]</scope>
    <source>
        <strain evidence="4 5">NBRC 15940</strain>
    </source>
</reference>
<dbReference type="Pfam" id="PF00294">
    <property type="entry name" value="PfkB"/>
    <property type="match status" value="1"/>
</dbReference>
<dbReference type="GO" id="GO:0033786">
    <property type="term" value="F:heptose-1-phosphate adenylyltransferase activity"/>
    <property type="evidence" value="ECO:0007669"/>
    <property type="project" value="TreeGrafter"/>
</dbReference>
<dbReference type="GO" id="GO:0033785">
    <property type="term" value="F:heptose 7-phosphate kinase activity"/>
    <property type="evidence" value="ECO:0007669"/>
    <property type="project" value="TreeGrafter"/>
</dbReference>
<dbReference type="InterPro" id="IPR011611">
    <property type="entry name" value="PfkB_dom"/>
</dbReference>
<evidence type="ECO:0000256" key="1">
    <source>
        <dbReference type="ARBA" id="ARBA00022679"/>
    </source>
</evidence>
<keyword evidence="1" id="KW-0808">Transferase</keyword>
<keyword evidence="5" id="KW-1185">Reference proteome</keyword>
<organism evidence="4 5">
    <name type="scientific">Persicobacter diffluens</name>
    <dbReference type="NCBI Taxonomy" id="981"/>
    <lineage>
        <taxon>Bacteria</taxon>
        <taxon>Pseudomonadati</taxon>
        <taxon>Bacteroidota</taxon>
        <taxon>Cytophagia</taxon>
        <taxon>Cytophagales</taxon>
        <taxon>Persicobacteraceae</taxon>
        <taxon>Persicobacter</taxon>
    </lineage>
</organism>
<name>A0AAN4VUR6_9BACT</name>
<sequence length="334" mass="36867">MKYPSLDKLFESFNPLKVLVIGDVMVDSYIWGKVDRISPEAPVPVVNIHKKEDRLGGAANVAKNIQSMGATPILCALVGDDDQGQSFMDLLEARGVSAEGIIKSHHRTTTVKQRVLAGSQQMLRIDTENDQNLNAEEQETLLNRIEEIIDSVDVIIFEDYDKGVLNKEVIAQVVSWARAKNIPTVVDPKKRNFMHYQGVTLFKPNLKEIKEGLKIEFNADHQEEVLAAVDQLLKSLQADTALITMSERGVFIKNEKQHVHVPAHIRSISDVSGAGDTVISIASLCLALGLPLDFTASLANLGGGLVCESLGVVPIDKKRLYEEALKNKYFDLLT</sequence>
<comment type="caution">
    <text evidence="4">The sequence shown here is derived from an EMBL/GenBank/DDBJ whole genome shotgun (WGS) entry which is preliminary data.</text>
</comment>
<evidence type="ECO:0000313" key="5">
    <source>
        <dbReference type="Proteomes" id="UP001310022"/>
    </source>
</evidence>
<protein>
    <submittedName>
        <fullName evidence="4">Carbohydrate kinase</fullName>
    </submittedName>
</protein>
<dbReference type="Gene3D" id="3.40.1190.20">
    <property type="match status" value="1"/>
</dbReference>
<gene>
    <name evidence="4" type="ORF">PEDI_03190</name>
</gene>
<keyword evidence="2 4" id="KW-0418">Kinase</keyword>
<accession>A0AAN4VUR6</accession>
<dbReference type="EMBL" id="BQKE01000001">
    <property type="protein sequence ID" value="GJM59767.1"/>
    <property type="molecule type" value="Genomic_DNA"/>
</dbReference>